<dbReference type="SUPFAM" id="SSF52540">
    <property type="entry name" value="P-loop containing nucleoside triphosphate hydrolases"/>
    <property type="match status" value="1"/>
</dbReference>
<dbReference type="AlphaFoldDB" id="A0A0T9M640"/>
<evidence type="ECO:0000259" key="2">
    <source>
        <dbReference type="PROSITE" id="PS00662"/>
    </source>
</evidence>
<dbReference type="Gene3D" id="3.40.50.300">
    <property type="entry name" value="P-loop containing nucleotide triphosphate hydrolases"/>
    <property type="match status" value="1"/>
</dbReference>
<dbReference type="Pfam" id="PF00437">
    <property type="entry name" value="T2SSE"/>
    <property type="match status" value="1"/>
</dbReference>
<dbReference type="CDD" id="cd01131">
    <property type="entry name" value="PilT"/>
    <property type="match status" value="1"/>
</dbReference>
<dbReference type="NCBIfam" id="TIGR01420">
    <property type="entry name" value="pilT_fam"/>
    <property type="match status" value="1"/>
</dbReference>
<reference evidence="3 4" key="1">
    <citation type="submission" date="2015-03" db="EMBL/GenBank/DDBJ databases">
        <authorList>
            <person name="Murphy D."/>
        </authorList>
    </citation>
    <scope>NUCLEOTIDE SEQUENCE [LARGE SCALE GENOMIC DNA]</scope>
    <source>
        <strain evidence="3 4">FCF326</strain>
    </source>
</reference>
<evidence type="ECO:0000313" key="3">
    <source>
        <dbReference type="EMBL" id="CNF65770.1"/>
    </source>
</evidence>
<evidence type="ECO:0000313" key="4">
    <source>
        <dbReference type="Proteomes" id="UP000045824"/>
    </source>
</evidence>
<protein>
    <submittedName>
        <fullName evidence="3">Twitching motility protein PilT</fullName>
    </submittedName>
</protein>
<dbReference type="EMBL" id="CPYI01000031">
    <property type="protein sequence ID" value="CNF65770.1"/>
    <property type="molecule type" value="Genomic_DNA"/>
</dbReference>
<dbReference type="InterPro" id="IPR001482">
    <property type="entry name" value="T2SS/T4SS_dom"/>
</dbReference>
<accession>A0A0T9M640</accession>
<dbReference type="GO" id="GO:0005524">
    <property type="term" value="F:ATP binding"/>
    <property type="evidence" value="ECO:0007669"/>
    <property type="project" value="InterPro"/>
</dbReference>
<dbReference type="Gene3D" id="3.30.450.90">
    <property type="match status" value="1"/>
</dbReference>
<comment type="similarity">
    <text evidence="1">Belongs to the GSP E family.</text>
</comment>
<evidence type="ECO:0000256" key="1">
    <source>
        <dbReference type="ARBA" id="ARBA00006611"/>
    </source>
</evidence>
<dbReference type="GO" id="GO:0016887">
    <property type="term" value="F:ATP hydrolysis activity"/>
    <property type="evidence" value="ECO:0007669"/>
    <property type="project" value="InterPro"/>
</dbReference>
<gene>
    <name evidence="3" type="primary">yggR</name>
    <name evidence="3" type="ORF">ERS008491_04349</name>
</gene>
<dbReference type="RefSeq" id="WP_050120179.1">
    <property type="nucleotide sequence ID" value="NZ_CAWMAB010000031.1"/>
</dbReference>
<dbReference type="InterPro" id="IPR027417">
    <property type="entry name" value="P-loop_NTPase"/>
</dbReference>
<organism evidence="3 4">
    <name type="scientific">Yersinia kristensenii</name>
    <dbReference type="NCBI Taxonomy" id="28152"/>
    <lineage>
        <taxon>Bacteria</taxon>
        <taxon>Pseudomonadati</taxon>
        <taxon>Pseudomonadota</taxon>
        <taxon>Gammaproteobacteria</taxon>
        <taxon>Enterobacterales</taxon>
        <taxon>Yersiniaceae</taxon>
        <taxon>Yersinia</taxon>
    </lineage>
</organism>
<sequence length="379" mass="41647">MDFTRLDNKNTDLDNPVFSDVFTEYIDLENPEHADGGFNEQDFANKVAASVNHNASDLHLCTGDHPVLRIDGELKTFTHWPRVNANWLSGLSRHLLSEVQQRQLQQSGQVDCACTTSAGQRLRANVFQQQQGRSIAFRVISATSPSLNELDVPPIINQLIEQENGLILITGATGSGKTTTLSAMISAMNQKQARHIITLEDPIEFLHSSKTCLIQQRELGRHTDSFSSALTGALRQDPDIILLGELRDPESIRLALTAAETGHLVLATLHTRTAAQAIDRLVDIFPVAEKTAIQAQLAASLRAVITQKLCHKVGGGRIAVFEILTQTTAASHLIREGKTYQLHSVIQTGGQWGMQTFEQSIAQRQKQGILADQNVSQLI</sequence>
<proteinExistence type="inferred from homology"/>
<dbReference type="PANTHER" id="PTHR30486">
    <property type="entry name" value="TWITCHING MOTILITY PROTEIN PILT"/>
    <property type="match status" value="1"/>
</dbReference>
<dbReference type="InterPro" id="IPR050921">
    <property type="entry name" value="T4SS_GSP_E_ATPase"/>
</dbReference>
<dbReference type="Proteomes" id="UP000045824">
    <property type="component" value="Unassembled WGS sequence"/>
</dbReference>
<dbReference type="InterPro" id="IPR006321">
    <property type="entry name" value="PilT/PilU"/>
</dbReference>
<feature type="domain" description="Bacterial type II secretion system protein E" evidence="2">
    <location>
        <begin position="234"/>
        <end position="248"/>
    </location>
</feature>
<dbReference type="PANTHER" id="PTHR30486:SF6">
    <property type="entry name" value="TYPE IV PILUS RETRACTATION ATPASE PILT"/>
    <property type="match status" value="1"/>
</dbReference>
<dbReference type="PROSITE" id="PS00662">
    <property type="entry name" value="T2SP_E"/>
    <property type="match status" value="1"/>
</dbReference>
<name>A0A0T9M640_YERKR</name>